<evidence type="ECO:0000256" key="13">
    <source>
        <dbReference type="SAM" id="MobiDB-lite"/>
    </source>
</evidence>
<keyword evidence="4 12" id="KW-0894">Sodium channel</keyword>
<keyword evidence="8 12" id="KW-0406">Ion transport</keyword>
<feature type="transmembrane region" description="Helical" evidence="14">
    <location>
        <begin position="96"/>
        <end position="120"/>
    </location>
</feature>
<evidence type="ECO:0000256" key="10">
    <source>
        <dbReference type="ARBA" id="ARBA00023201"/>
    </source>
</evidence>
<evidence type="ECO:0000256" key="12">
    <source>
        <dbReference type="RuleBase" id="RU000679"/>
    </source>
</evidence>
<keyword evidence="6 14" id="KW-1133">Transmembrane helix</keyword>
<dbReference type="GO" id="GO:0005272">
    <property type="term" value="F:sodium channel activity"/>
    <property type="evidence" value="ECO:0007669"/>
    <property type="project" value="UniProtKB-KW"/>
</dbReference>
<feature type="compositionally biased region" description="Low complexity" evidence="13">
    <location>
        <begin position="33"/>
        <end position="44"/>
    </location>
</feature>
<gene>
    <name evidence="15" type="ORF">pipiens_012820</name>
</gene>
<sequence length="498" mass="56893">MVMMIDPRQPWQNPANLRQVSELDLSSRAVSSVTKSSSDSAKSHAGGRHQQRRAGGGHPGRKRYSFKRELFQLWDTITTHCYRQMVQKDRSIWERLMWFFILVIEAAVLAAILNTAWIGFTSSPLITTLHDTLYPAQNVPFPAISLCNNNRISRTAAVRYAEVLARKDPDGRNVSYFLEQVRLLGKLYDFDYENLHQMTQFQEFLDVHDISNASGIFSAFEVLTKLQVFNPTEVPDITSGGVQEQFIHLGTETFIRVDAITINSEPDVRRYSKETRQCVFRNELLKYGGRYGRSNCVAACRIRSVVALCECVPFYMPTAAGVAGDRSLTVCNLQHIVCLNKYKIKWSTVITNIVDIPGLEKEMEESLYCPECLPSCTNTKYHISTSELPLIPTRRTGFSFTRGIEDVSEIAVVRIFFGQPETWMYKQDVASYWFEIFSNFGGMCGIMAGLSLISISENVYFVLRQFVLVALARFGGGRWWENRRRARHQRRLAVTMLE</sequence>
<keyword evidence="9 14" id="KW-0472">Membrane</keyword>
<keyword evidence="10 12" id="KW-0739">Sodium transport</keyword>
<keyword evidence="7" id="KW-0915">Sodium</keyword>
<accession>A0ABD1D0X7</accession>
<evidence type="ECO:0000256" key="3">
    <source>
        <dbReference type="ARBA" id="ARBA00022448"/>
    </source>
</evidence>
<dbReference type="InterPro" id="IPR001873">
    <property type="entry name" value="ENaC"/>
</dbReference>
<evidence type="ECO:0000256" key="7">
    <source>
        <dbReference type="ARBA" id="ARBA00023053"/>
    </source>
</evidence>
<evidence type="ECO:0000256" key="14">
    <source>
        <dbReference type="SAM" id="Phobius"/>
    </source>
</evidence>
<reference evidence="15 16" key="1">
    <citation type="submission" date="2024-05" db="EMBL/GenBank/DDBJ databases">
        <title>Culex pipiens pipiens assembly and annotation.</title>
        <authorList>
            <person name="Alout H."/>
            <person name="Durand T."/>
        </authorList>
    </citation>
    <scope>NUCLEOTIDE SEQUENCE [LARGE SCALE GENOMIC DNA]</scope>
    <source>
        <strain evidence="15">HA-2024</strain>
        <tissue evidence="15">Whole body</tissue>
    </source>
</reference>
<dbReference type="AlphaFoldDB" id="A0ABD1D0X7"/>
<feature type="region of interest" description="Disordered" evidence="13">
    <location>
        <begin position="33"/>
        <end position="62"/>
    </location>
</feature>
<dbReference type="Gene3D" id="1.10.287.820">
    <property type="entry name" value="Acid-sensing ion channel domain"/>
    <property type="match status" value="1"/>
</dbReference>
<evidence type="ECO:0000256" key="4">
    <source>
        <dbReference type="ARBA" id="ARBA00022461"/>
    </source>
</evidence>
<keyword evidence="3 12" id="KW-0813">Transport</keyword>
<keyword evidence="16" id="KW-1185">Reference proteome</keyword>
<dbReference type="GO" id="GO:0016020">
    <property type="term" value="C:membrane"/>
    <property type="evidence" value="ECO:0007669"/>
    <property type="project" value="UniProtKB-SubCell"/>
</dbReference>
<keyword evidence="11 12" id="KW-0407">Ion channel</keyword>
<comment type="caution">
    <text evidence="15">The sequence shown here is derived from an EMBL/GenBank/DDBJ whole genome shotgun (WGS) entry which is preliminary data.</text>
</comment>
<proteinExistence type="inferred from homology"/>
<dbReference type="EMBL" id="JBEHCU010008203">
    <property type="protein sequence ID" value="KAL1386776.1"/>
    <property type="molecule type" value="Genomic_DNA"/>
</dbReference>
<evidence type="ECO:0008006" key="17">
    <source>
        <dbReference type="Google" id="ProtNLM"/>
    </source>
</evidence>
<evidence type="ECO:0000256" key="8">
    <source>
        <dbReference type="ARBA" id="ARBA00023065"/>
    </source>
</evidence>
<dbReference type="PANTHER" id="PTHR11690:SF253">
    <property type="entry name" value="PICKPOCKET 18-RELATED"/>
    <property type="match status" value="1"/>
</dbReference>
<keyword evidence="5 12" id="KW-0812">Transmembrane</keyword>
<evidence type="ECO:0000313" key="16">
    <source>
        <dbReference type="Proteomes" id="UP001562425"/>
    </source>
</evidence>
<evidence type="ECO:0000256" key="5">
    <source>
        <dbReference type="ARBA" id="ARBA00022692"/>
    </source>
</evidence>
<evidence type="ECO:0000256" key="1">
    <source>
        <dbReference type="ARBA" id="ARBA00004141"/>
    </source>
</evidence>
<evidence type="ECO:0000256" key="9">
    <source>
        <dbReference type="ARBA" id="ARBA00023136"/>
    </source>
</evidence>
<comment type="subcellular location">
    <subcellularLocation>
        <location evidence="1">Membrane</location>
        <topology evidence="1">Multi-pass membrane protein</topology>
    </subcellularLocation>
</comment>
<dbReference type="Proteomes" id="UP001562425">
    <property type="component" value="Unassembled WGS sequence"/>
</dbReference>
<evidence type="ECO:0000256" key="2">
    <source>
        <dbReference type="ARBA" id="ARBA00007193"/>
    </source>
</evidence>
<evidence type="ECO:0000313" key="15">
    <source>
        <dbReference type="EMBL" id="KAL1386776.1"/>
    </source>
</evidence>
<name>A0ABD1D0X7_CULPP</name>
<comment type="similarity">
    <text evidence="2 12">Belongs to the amiloride-sensitive sodium channel (TC 1.A.6) family.</text>
</comment>
<evidence type="ECO:0000256" key="11">
    <source>
        <dbReference type="ARBA" id="ARBA00023303"/>
    </source>
</evidence>
<evidence type="ECO:0000256" key="6">
    <source>
        <dbReference type="ARBA" id="ARBA00022989"/>
    </source>
</evidence>
<protein>
    <recommendedName>
        <fullName evidence="17">Pickpocket</fullName>
    </recommendedName>
</protein>
<dbReference type="PANTHER" id="PTHR11690">
    <property type="entry name" value="AMILORIDE-SENSITIVE SODIUM CHANNEL-RELATED"/>
    <property type="match status" value="1"/>
</dbReference>
<dbReference type="Pfam" id="PF00858">
    <property type="entry name" value="ASC"/>
    <property type="match status" value="2"/>
</dbReference>
<organism evidence="15 16">
    <name type="scientific">Culex pipiens pipiens</name>
    <name type="common">Northern house mosquito</name>
    <dbReference type="NCBI Taxonomy" id="38569"/>
    <lineage>
        <taxon>Eukaryota</taxon>
        <taxon>Metazoa</taxon>
        <taxon>Ecdysozoa</taxon>
        <taxon>Arthropoda</taxon>
        <taxon>Hexapoda</taxon>
        <taxon>Insecta</taxon>
        <taxon>Pterygota</taxon>
        <taxon>Neoptera</taxon>
        <taxon>Endopterygota</taxon>
        <taxon>Diptera</taxon>
        <taxon>Nematocera</taxon>
        <taxon>Culicoidea</taxon>
        <taxon>Culicidae</taxon>
        <taxon>Culicinae</taxon>
        <taxon>Culicini</taxon>
        <taxon>Culex</taxon>
        <taxon>Culex</taxon>
    </lineage>
</organism>